<proteinExistence type="predicted"/>
<sequence>MAGDLPGPDFWALIRPHTGEVTDVRPTEYRSDLTAAVECETGRFFVKAMRNRPGGRRDQMLRERSINPFVRPIAPALLWAAEDEDWIVLGFEFVRARKAEFHPDSPDLPAVVALLNRIGEMALPEVAHDWRESRWDRFADEGAPSLFRGDALLHADINPSNLLVGSHGMWAVDWAWPTRGAAFIDPAMLVVQLISAGHSAESAEAWTAGCKAWANADPKAIDAFAVATVRMWREVADRWPDGSWTRVIVSAAEAWAAHRGVVVA</sequence>
<protein>
    <recommendedName>
        <fullName evidence="3">Protein kinase</fullName>
    </recommendedName>
</protein>
<organism evidence="1 2">
    <name type="scientific">Streptomyces boetiae</name>
    <dbReference type="NCBI Taxonomy" id="3075541"/>
    <lineage>
        <taxon>Bacteria</taxon>
        <taxon>Bacillati</taxon>
        <taxon>Actinomycetota</taxon>
        <taxon>Actinomycetes</taxon>
        <taxon>Kitasatosporales</taxon>
        <taxon>Streptomycetaceae</taxon>
        <taxon>Streptomyces</taxon>
    </lineage>
</organism>
<accession>A0ABU2L8U2</accession>
<gene>
    <name evidence="1" type="ORF">RM780_13220</name>
</gene>
<reference evidence="2" key="1">
    <citation type="submission" date="2023-07" db="EMBL/GenBank/DDBJ databases">
        <title>30 novel species of actinomycetes from the DSMZ collection.</title>
        <authorList>
            <person name="Nouioui I."/>
        </authorList>
    </citation>
    <scope>NUCLEOTIDE SEQUENCE [LARGE SCALE GENOMIC DNA]</scope>
    <source>
        <strain evidence="2">DSM 44917</strain>
    </source>
</reference>
<dbReference type="EMBL" id="JAVREN010000016">
    <property type="protein sequence ID" value="MDT0307917.1"/>
    <property type="molecule type" value="Genomic_DNA"/>
</dbReference>
<keyword evidence="2" id="KW-1185">Reference proteome</keyword>
<name>A0ABU2L8U2_9ACTN</name>
<evidence type="ECO:0000313" key="2">
    <source>
        <dbReference type="Proteomes" id="UP001183388"/>
    </source>
</evidence>
<evidence type="ECO:0000313" key="1">
    <source>
        <dbReference type="EMBL" id="MDT0307917.1"/>
    </source>
</evidence>
<dbReference type="Proteomes" id="UP001183388">
    <property type="component" value="Unassembled WGS sequence"/>
</dbReference>
<comment type="caution">
    <text evidence="1">The sequence shown here is derived from an EMBL/GenBank/DDBJ whole genome shotgun (WGS) entry which is preliminary data.</text>
</comment>
<dbReference type="InterPro" id="IPR011009">
    <property type="entry name" value="Kinase-like_dom_sf"/>
</dbReference>
<evidence type="ECO:0008006" key="3">
    <source>
        <dbReference type="Google" id="ProtNLM"/>
    </source>
</evidence>
<dbReference type="SUPFAM" id="SSF56112">
    <property type="entry name" value="Protein kinase-like (PK-like)"/>
    <property type="match status" value="1"/>
</dbReference>
<dbReference type="RefSeq" id="WP_311630871.1">
    <property type="nucleotide sequence ID" value="NZ_JAVREN010000016.1"/>
</dbReference>